<keyword evidence="4" id="KW-0460">Magnesium</keyword>
<evidence type="ECO:0000256" key="1">
    <source>
        <dbReference type="ARBA" id="ARBA00001946"/>
    </source>
</evidence>
<dbReference type="EMBL" id="FXTB01000001">
    <property type="protein sequence ID" value="SMO46549.1"/>
    <property type="molecule type" value="Genomic_DNA"/>
</dbReference>
<dbReference type="OrthoDB" id="9786141at2"/>
<dbReference type="SUPFAM" id="SSF55811">
    <property type="entry name" value="Nudix"/>
    <property type="match status" value="1"/>
</dbReference>
<dbReference type="GO" id="GO:0019677">
    <property type="term" value="P:NAD+ catabolic process"/>
    <property type="evidence" value="ECO:0007669"/>
    <property type="project" value="TreeGrafter"/>
</dbReference>
<name>A0A521BHM9_SACCC</name>
<organism evidence="6 7">
    <name type="scientific">Saccharicrinis carchari</name>
    <dbReference type="NCBI Taxonomy" id="1168039"/>
    <lineage>
        <taxon>Bacteria</taxon>
        <taxon>Pseudomonadati</taxon>
        <taxon>Bacteroidota</taxon>
        <taxon>Bacteroidia</taxon>
        <taxon>Marinilabiliales</taxon>
        <taxon>Marinilabiliaceae</taxon>
        <taxon>Saccharicrinis</taxon>
    </lineage>
</organism>
<comment type="cofactor">
    <cofactor evidence="1">
        <name>Mg(2+)</name>
        <dbReference type="ChEBI" id="CHEBI:18420"/>
    </cofactor>
</comment>
<protein>
    <submittedName>
        <fullName evidence="6">ADP-ribose pyrophosphatase YjhB, NUDIX family</fullName>
    </submittedName>
</protein>
<dbReference type="Proteomes" id="UP000319040">
    <property type="component" value="Unassembled WGS sequence"/>
</dbReference>
<dbReference type="Pfam" id="PF00293">
    <property type="entry name" value="NUDIX"/>
    <property type="match status" value="1"/>
</dbReference>
<dbReference type="GO" id="GO:0005829">
    <property type="term" value="C:cytosol"/>
    <property type="evidence" value="ECO:0007669"/>
    <property type="project" value="TreeGrafter"/>
</dbReference>
<evidence type="ECO:0000313" key="6">
    <source>
        <dbReference type="EMBL" id="SMO46549.1"/>
    </source>
</evidence>
<keyword evidence="2" id="KW-0479">Metal-binding</keyword>
<evidence type="ECO:0000313" key="7">
    <source>
        <dbReference type="Proteomes" id="UP000319040"/>
    </source>
</evidence>
<dbReference type="PROSITE" id="PS00893">
    <property type="entry name" value="NUDIX_BOX"/>
    <property type="match status" value="1"/>
</dbReference>
<evidence type="ECO:0000256" key="4">
    <source>
        <dbReference type="ARBA" id="ARBA00022842"/>
    </source>
</evidence>
<dbReference type="AlphaFoldDB" id="A0A521BHM9"/>
<evidence type="ECO:0000256" key="3">
    <source>
        <dbReference type="ARBA" id="ARBA00022801"/>
    </source>
</evidence>
<accession>A0A521BHM9</accession>
<gene>
    <name evidence="6" type="ORF">SAMN06265379_101937</name>
</gene>
<dbReference type="GO" id="GO:0006742">
    <property type="term" value="P:NADP+ catabolic process"/>
    <property type="evidence" value="ECO:0007669"/>
    <property type="project" value="TreeGrafter"/>
</dbReference>
<keyword evidence="3" id="KW-0378">Hydrolase</keyword>
<proteinExistence type="predicted"/>
<evidence type="ECO:0000256" key="2">
    <source>
        <dbReference type="ARBA" id="ARBA00022723"/>
    </source>
</evidence>
<dbReference type="CDD" id="cd04681">
    <property type="entry name" value="NUDIX_Hydrolase"/>
    <property type="match status" value="1"/>
</dbReference>
<dbReference type="Gene3D" id="3.90.79.10">
    <property type="entry name" value="Nucleoside Triphosphate Pyrophosphohydrolase"/>
    <property type="match status" value="1"/>
</dbReference>
<reference evidence="6 7" key="1">
    <citation type="submission" date="2017-05" db="EMBL/GenBank/DDBJ databases">
        <authorList>
            <person name="Varghese N."/>
            <person name="Submissions S."/>
        </authorList>
    </citation>
    <scope>NUCLEOTIDE SEQUENCE [LARGE SCALE GENOMIC DNA]</scope>
    <source>
        <strain evidence="6 7">DSM 27040</strain>
    </source>
</reference>
<dbReference type="GO" id="GO:0035529">
    <property type="term" value="F:NADH pyrophosphatase activity"/>
    <property type="evidence" value="ECO:0007669"/>
    <property type="project" value="TreeGrafter"/>
</dbReference>
<dbReference type="GO" id="GO:0046872">
    <property type="term" value="F:metal ion binding"/>
    <property type="evidence" value="ECO:0007669"/>
    <property type="project" value="UniProtKB-KW"/>
</dbReference>
<dbReference type="InterPro" id="IPR000086">
    <property type="entry name" value="NUDIX_hydrolase_dom"/>
</dbReference>
<dbReference type="InterPro" id="IPR020084">
    <property type="entry name" value="NUDIX_hydrolase_CS"/>
</dbReference>
<dbReference type="InterPro" id="IPR050241">
    <property type="entry name" value="NAD-cap_RNA_hydrolase_NudC"/>
</dbReference>
<sequence>MTKPERVLKYCPRCGSKRFNFQGVHSFLCDNCELHYFINSSAAVAALIENEKGELLLTVRAFEPHKGMLDLPGGFVDINETVEDAVTREIKEELNLDVTEVKFIASCPNEYVYSGYSVYTCDMGFLCSVSGWENLLVQDDVTGIELVSRENIDWDKIGAESIKKIIRAYWNG</sequence>
<dbReference type="PANTHER" id="PTHR42904:SF12">
    <property type="entry name" value="ADP-RIBOSE PYROPHOSPHATASE-RELATED"/>
    <property type="match status" value="1"/>
</dbReference>
<keyword evidence="7" id="KW-1185">Reference proteome</keyword>
<dbReference type="PANTHER" id="PTHR42904">
    <property type="entry name" value="NUDIX HYDROLASE, NUDC SUBFAMILY"/>
    <property type="match status" value="1"/>
</dbReference>
<feature type="domain" description="Nudix hydrolase" evidence="5">
    <location>
        <begin position="39"/>
        <end position="172"/>
    </location>
</feature>
<dbReference type="PROSITE" id="PS51462">
    <property type="entry name" value="NUDIX"/>
    <property type="match status" value="1"/>
</dbReference>
<evidence type="ECO:0000259" key="5">
    <source>
        <dbReference type="PROSITE" id="PS51462"/>
    </source>
</evidence>
<dbReference type="RefSeq" id="WP_142532254.1">
    <property type="nucleotide sequence ID" value="NZ_FXTB01000001.1"/>
</dbReference>
<dbReference type="InterPro" id="IPR015797">
    <property type="entry name" value="NUDIX_hydrolase-like_dom_sf"/>
</dbReference>